<name>A0A2V4NHT7_9ACTN</name>
<evidence type="ECO:0000313" key="1">
    <source>
        <dbReference type="EMBL" id="PYC65731.1"/>
    </source>
</evidence>
<dbReference type="AlphaFoldDB" id="A0A2V4NHT7"/>
<protein>
    <recommendedName>
        <fullName evidence="3">Peptidase M41 domain-containing protein</fullName>
    </recommendedName>
</protein>
<reference evidence="1 2" key="1">
    <citation type="submission" date="2018-03" db="EMBL/GenBank/DDBJ databases">
        <title>Bioinformatic expansion and discovery of thiopeptide antibiotics.</title>
        <authorList>
            <person name="Schwalen C.J."/>
            <person name="Hudson G.A."/>
            <person name="Mitchell D.A."/>
        </authorList>
    </citation>
    <scope>NUCLEOTIDE SEQUENCE [LARGE SCALE GENOMIC DNA]</scope>
    <source>
        <strain evidence="1 2">ATCC 21389</strain>
    </source>
</reference>
<keyword evidence="2" id="KW-1185">Reference proteome</keyword>
<evidence type="ECO:0008006" key="3">
    <source>
        <dbReference type="Google" id="ProtNLM"/>
    </source>
</evidence>
<organism evidence="1 2">
    <name type="scientific">Streptomyces tateyamensis</name>
    <dbReference type="NCBI Taxonomy" id="565073"/>
    <lineage>
        <taxon>Bacteria</taxon>
        <taxon>Bacillati</taxon>
        <taxon>Actinomycetota</taxon>
        <taxon>Actinomycetes</taxon>
        <taxon>Kitasatosporales</taxon>
        <taxon>Streptomycetaceae</taxon>
        <taxon>Streptomyces</taxon>
    </lineage>
</organism>
<accession>A0A2V4NHT7</accession>
<dbReference type="SUPFAM" id="SSF140990">
    <property type="entry name" value="FtsH protease domain-like"/>
    <property type="match status" value="1"/>
</dbReference>
<dbReference type="InterPro" id="IPR037219">
    <property type="entry name" value="Peptidase_M41-like"/>
</dbReference>
<dbReference type="GO" id="GO:0004176">
    <property type="term" value="F:ATP-dependent peptidase activity"/>
    <property type="evidence" value="ECO:0007669"/>
    <property type="project" value="InterPro"/>
</dbReference>
<gene>
    <name evidence="1" type="ORF">C7C46_32290</name>
</gene>
<dbReference type="GO" id="GO:0006508">
    <property type="term" value="P:proteolysis"/>
    <property type="evidence" value="ECO:0007669"/>
    <property type="project" value="InterPro"/>
</dbReference>
<dbReference type="Proteomes" id="UP000248039">
    <property type="component" value="Unassembled WGS sequence"/>
</dbReference>
<dbReference type="EMBL" id="PYBW01000199">
    <property type="protein sequence ID" value="PYC65731.1"/>
    <property type="molecule type" value="Genomic_DNA"/>
</dbReference>
<sequence>MSTPPAGSQDGMVFYPTTLKWGRETYSRHPEPTSWCCHGHVPGLDPATYRRAVSVHEAGHTVIALHVGMHVKDVKIVERTRDLGCGPRLELEGTMSPGDYELAHSAVVKQLAAGERAEQRWLRDYGLWTQDRGWAAEMGALHDRDAAIPRLRMFTGSDDLATVLGAYVHFGDQAEEVLGQHWPAVLAVAGALDEEGELTGDQAATLAGLLNPPPA</sequence>
<proteinExistence type="predicted"/>
<comment type="caution">
    <text evidence="1">The sequence shown here is derived from an EMBL/GenBank/DDBJ whole genome shotgun (WGS) entry which is preliminary data.</text>
</comment>
<dbReference type="GO" id="GO:0004222">
    <property type="term" value="F:metalloendopeptidase activity"/>
    <property type="evidence" value="ECO:0007669"/>
    <property type="project" value="InterPro"/>
</dbReference>
<dbReference type="GO" id="GO:0005524">
    <property type="term" value="F:ATP binding"/>
    <property type="evidence" value="ECO:0007669"/>
    <property type="project" value="InterPro"/>
</dbReference>
<evidence type="ECO:0000313" key="2">
    <source>
        <dbReference type="Proteomes" id="UP000248039"/>
    </source>
</evidence>